<evidence type="ECO:0000256" key="3">
    <source>
        <dbReference type="ARBA" id="ARBA00023014"/>
    </source>
</evidence>
<dbReference type="PROSITE" id="PS00198">
    <property type="entry name" value="4FE4S_FER_1"/>
    <property type="match status" value="1"/>
</dbReference>
<dbReference type="GO" id="GO:0006089">
    <property type="term" value="P:lactate metabolic process"/>
    <property type="evidence" value="ECO:0007669"/>
    <property type="project" value="InterPro"/>
</dbReference>
<reference evidence="6 7" key="1">
    <citation type="submission" date="2020-01" db="EMBL/GenBank/DDBJ databases">
        <title>Glutamicibacter soli M275.</title>
        <authorList>
            <person name="Meng X."/>
        </authorList>
    </citation>
    <scope>NUCLEOTIDE SEQUENCE [LARGE SCALE GENOMIC DNA]</scope>
    <source>
        <strain evidence="6 7">M275</strain>
    </source>
</reference>
<evidence type="ECO:0000259" key="4">
    <source>
        <dbReference type="Pfam" id="PF02589"/>
    </source>
</evidence>
<keyword evidence="1" id="KW-0479">Metal-binding</keyword>
<feature type="domain" description="4Fe-4S ferredoxin-type" evidence="5">
    <location>
        <begin position="67"/>
        <end position="100"/>
    </location>
</feature>
<feature type="non-terminal residue" evidence="6">
    <location>
        <position position="1"/>
    </location>
</feature>
<feature type="domain" description="LUD" evidence="4">
    <location>
        <begin position="1"/>
        <end position="52"/>
    </location>
</feature>
<dbReference type="Pfam" id="PF02589">
    <property type="entry name" value="LUD_dom"/>
    <property type="match status" value="1"/>
</dbReference>
<comment type="caution">
    <text evidence="6">The sequence shown here is derived from an EMBL/GenBank/DDBJ whole genome shotgun (WGS) entry which is preliminary data.</text>
</comment>
<name>A0A6L9GCI0_9MICC</name>
<dbReference type="Pfam" id="PF13183">
    <property type="entry name" value="Fer4_8"/>
    <property type="match status" value="1"/>
</dbReference>
<dbReference type="GO" id="GO:0051536">
    <property type="term" value="F:iron-sulfur cluster binding"/>
    <property type="evidence" value="ECO:0007669"/>
    <property type="project" value="UniProtKB-KW"/>
</dbReference>
<dbReference type="InterPro" id="IPR017896">
    <property type="entry name" value="4Fe4S_Fe-S-bd"/>
</dbReference>
<keyword evidence="2" id="KW-0408">Iron</keyword>
<dbReference type="PANTHER" id="PTHR47153">
    <property type="entry name" value="LACTATE UTILIZATION PROTEIN B"/>
    <property type="match status" value="1"/>
</dbReference>
<evidence type="ECO:0000313" key="7">
    <source>
        <dbReference type="Proteomes" id="UP000477543"/>
    </source>
</evidence>
<feature type="non-terminal residue" evidence="6">
    <location>
        <position position="108"/>
    </location>
</feature>
<keyword evidence="3" id="KW-0411">Iron-sulfur</keyword>
<evidence type="ECO:0000256" key="2">
    <source>
        <dbReference type="ARBA" id="ARBA00023004"/>
    </source>
</evidence>
<dbReference type="PANTHER" id="PTHR47153:SF2">
    <property type="entry name" value="LACTATE UTILIZATION PROTEIN B"/>
    <property type="match status" value="1"/>
</dbReference>
<gene>
    <name evidence="6" type="ORF">GT020_19105</name>
</gene>
<dbReference type="EMBL" id="WYDN01000251">
    <property type="protein sequence ID" value="NAZ18135.1"/>
    <property type="molecule type" value="Genomic_DNA"/>
</dbReference>
<proteinExistence type="predicted"/>
<dbReference type="Proteomes" id="UP000477543">
    <property type="component" value="Unassembled WGS sequence"/>
</dbReference>
<dbReference type="InterPro" id="IPR003741">
    <property type="entry name" value="LUD_dom"/>
</dbReference>
<organism evidence="6 7">
    <name type="scientific">Glutamicibacter soli</name>
    <dbReference type="NCBI Taxonomy" id="453836"/>
    <lineage>
        <taxon>Bacteria</taxon>
        <taxon>Bacillati</taxon>
        <taxon>Actinomycetota</taxon>
        <taxon>Actinomycetes</taxon>
        <taxon>Micrococcales</taxon>
        <taxon>Micrococcaceae</taxon>
        <taxon>Glutamicibacter</taxon>
    </lineage>
</organism>
<dbReference type="GO" id="GO:0046872">
    <property type="term" value="F:metal ion binding"/>
    <property type="evidence" value="ECO:0007669"/>
    <property type="project" value="UniProtKB-KW"/>
</dbReference>
<accession>A0A6L9GCI0</accession>
<protein>
    <submittedName>
        <fullName evidence="6">Amino acid dehydrogenase</fullName>
    </submittedName>
</protein>
<evidence type="ECO:0000256" key="1">
    <source>
        <dbReference type="ARBA" id="ARBA00022723"/>
    </source>
</evidence>
<dbReference type="AlphaFoldDB" id="A0A6L9GCI0"/>
<dbReference type="InterPro" id="IPR017900">
    <property type="entry name" value="4Fe4S_Fe_S_CS"/>
</dbReference>
<evidence type="ECO:0000259" key="5">
    <source>
        <dbReference type="Pfam" id="PF13183"/>
    </source>
</evidence>
<sequence length="108" mass="11743">RIVPTWEDMEVLVSLLTRAAVGQKLTSYVTSYTGARIEGEIDGPDDYHLVIVDNGRSKILGTEFQSALHCIRCAACINVCPVYRHVGGHAYNSIYPGPIGAVLTPLLD</sequence>
<dbReference type="InterPro" id="IPR004452">
    <property type="entry name" value="LutB/LldF"/>
</dbReference>
<evidence type="ECO:0000313" key="6">
    <source>
        <dbReference type="EMBL" id="NAZ18135.1"/>
    </source>
</evidence>
<dbReference type="SUPFAM" id="SSF46548">
    <property type="entry name" value="alpha-helical ferredoxin"/>
    <property type="match status" value="1"/>
</dbReference>